<reference evidence="14 15" key="1">
    <citation type="submission" date="2015-01" db="EMBL/GenBank/DDBJ databases">
        <title>The Genome Sequence of Fonsecaea pedrosoi CBS 271.37.</title>
        <authorList>
            <consortium name="The Broad Institute Genomics Platform"/>
            <person name="Cuomo C."/>
            <person name="de Hoog S."/>
            <person name="Gorbushina A."/>
            <person name="Stielow B."/>
            <person name="Teixiera M."/>
            <person name="Abouelleil A."/>
            <person name="Chapman S.B."/>
            <person name="Priest M."/>
            <person name="Young S.K."/>
            <person name="Wortman J."/>
            <person name="Nusbaum C."/>
            <person name="Birren B."/>
        </authorList>
    </citation>
    <scope>NUCLEOTIDE SEQUENCE [LARGE SCALE GENOMIC DNA]</scope>
    <source>
        <strain evidence="14 15">CBS 271.37</strain>
    </source>
</reference>
<dbReference type="AlphaFoldDB" id="A0A0D2GZ02"/>
<dbReference type="Pfam" id="PF02775">
    <property type="entry name" value="TPP_enzyme_C"/>
    <property type="match status" value="1"/>
</dbReference>
<dbReference type="GO" id="GO:0030976">
    <property type="term" value="F:thiamine pyrophosphate binding"/>
    <property type="evidence" value="ECO:0007669"/>
    <property type="project" value="InterPro"/>
</dbReference>
<dbReference type="GeneID" id="25302576"/>
<keyword evidence="3" id="KW-0479">Metal-binding</keyword>
<organism evidence="14 15">
    <name type="scientific">Fonsecaea pedrosoi CBS 271.37</name>
    <dbReference type="NCBI Taxonomy" id="1442368"/>
    <lineage>
        <taxon>Eukaryota</taxon>
        <taxon>Fungi</taxon>
        <taxon>Dikarya</taxon>
        <taxon>Ascomycota</taxon>
        <taxon>Pezizomycotina</taxon>
        <taxon>Eurotiomycetes</taxon>
        <taxon>Chaetothyriomycetidae</taxon>
        <taxon>Chaetothyriales</taxon>
        <taxon>Herpotrichiellaceae</taxon>
        <taxon>Fonsecaea</taxon>
    </lineage>
</organism>
<sequence>MDSSSPTGAKVIARALHDLGVTVLHTLVGIPVADIAEEAIDLGVRVVGYRNEQACSYAASAYGYLTGKPAVCLLTGGPGILHGMAGIGNASANAFPLLVLGGSSESSLATKGGFQEMDAIALLTPHTKRAIRPTARDPAIIVAAIRNAYRTAWYGRPGPSFVDLPTELIMEPTTTPTKASDVHPPITVLSPPKPAADPALVVAAANLLKSAAAPLVIVGKGAAYARAENSIRSLVSTHHLPFLPTPMGKGIVPDSHPLNTSSARSAALKHADVILLLGARLNWILHFGEAPKYRPDVKIIQVDISPEELGRANSLGEPSLSIFGDIGFVVEQLRHELGREWKAFPSDTFRSSSSSSSTSSPQPSYFSLLSAAAAKNEQKWDRLSTTPTKANALLTYERAYHIIKAQLHALSPPQDGGIVYVSEGANTMDISRSAFPLEHPRQRLDAGTYATMGVGLGYAIAAWAAHNIPRRGSKKIVALEGDSAFGFSGMEIETMARHKMDVLIILMNNSGIYKGDAPDEASWKEMQVQTAQDDTRIATNAPPRTKGLRSTSLLYQTRYQCLADMVGGRGWLVRTEDQLAEATRLAFLEREKVCILNVIIDPGLNSAASFGWLETKEKHGGGSESKL</sequence>
<evidence type="ECO:0000256" key="6">
    <source>
        <dbReference type="ARBA" id="ARBA00023239"/>
    </source>
</evidence>
<dbReference type="HOGENOM" id="CLU_013748_3_3_1"/>
<evidence type="ECO:0000313" key="14">
    <source>
        <dbReference type="EMBL" id="KIW83840.1"/>
    </source>
</evidence>
<accession>A0A0D2GZ02</accession>
<dbReference type="GO" id="GO:0005777">
    <property type="term" value="C:peroxisome"/>
    <property type="evidence" value="ECO:0007669"/>
    <property type="project" value="TreeGrafter"/>
</dbReference>
<dbReference type="EC" id="4.1.2.63" evidence="9"/>
<dbReference type="InterPro" id="IPR029035">
    <property type="entry name" value="DHS-like_NAD/FAD-binding_dom"/>
</dbReference>
<dbReference type="RefSeq" id="XP_013287648.1">
    <property type="nucleotide sequence ID" value="XM_013432194.1"/>
</dbReference>
<proteinExistence type="inferred from homology"/>
<dbReference type="InterPro" id="IPR012000">
    <property type="entry name" value="Thiamin_PyroP_enz_cen_dom"/>
</dbReference>
<evidence type="ECO:0000256" key="8">
    <source>
        <dbReference type="ARBA" id="ARBA00044454"/>
    </source>
</evidence>
<evidence type="ECO:0000259" key="11">
    <source>
        <dbReference type="Pfam" id="PF00205"/>
    </source>
</evidence>
<feature type="domain" description="Thiamine pyrophosphate enzyme N-terminal TPP-binding" evidence="13">
    <location>
        <begin position="7"/>
        <end position="121"/>
    </location>
</feature>
<evidence type="ECO:0000259" key="12">
    <source>
        <dbReference type="Pfam" id="PF02775"/>
    </source>
</evidence>
<evidence type="ECO:0000256" key="3">
    <source>
        <dbReference type="ARBA" id="ARBA00022723"/>
    </source>
</evidence>
<comment type="cofactor">
    <cofactor evidence="1">
        <name>thiamine diphosphate</name>
        <dbReference type="ChEBI" id="CHEBI:58937"/>
    </cofactor>
</comment>
<comment type="catalytic activity">
    <reaction evidence="8">
        <text>an (R)-2-hydroxy-long-chain-fatty acyl-CoA = a long-chain fatty aldehyde + formyl-CoA</text>
        <dbReference type="Rhea" id="RHEA:67444"/>
        <dbReference type="ChEBI" id="CHEBI:17176"/>
        <dbReference type="ChEBI" id="CHEBI:57376"/>
        <dbReference type="ChEBI" id="CHEBI:170012"/>
        <dbReference type="EC" id="4.1.2.63"/>
    </reaction>
    <physiologicalReaction direction="left-to-right" evidence="8">
        <dbReference type="Rhea" id="RHEA:67445"/>
    </physiologicalReaction>
</comment>
<gene>
    <name evidence="14" type="ORF">Z517_03086</name>
</gene>
<dbReference type="SUPFAM" id="SSF52518">
    <property type="entry name" value="Thiamin diphosphate-binding fold (THDP-binding)"/>
    <property type="match status" value="2"/>
</dbReference>
<dbReference type="VEuPathDB" id="FungiDB:Z517_03086"/>
<evidence type="ECO:0000256" key="2">
    <source>
        <dbReference type="ARBA" id="ARBA00007812"/>
    </source>
</evidence>
<dbReference type="STRING" id="1442368.A0A0D2GZ02"/>
<dbReference type="GO" id="GO:0106359">
    <property type="term" value="F:2-hydroxyacyl-CoA lyase activity"/>
    <property type="evidence" value="ECO:0007669"/>
    <property type="project" value="UniProtKB-EC"/>
</dbReference>
<dbReference type="Pfam" id="PF00205">
    <property type="entry name" value="TPP_enzyme_M"/>
    <property type="match status" value="1"/>
</dbReference>
<dbReference type="InterPro" id="IPR045025">
    <property type="entry name" value="HACL1-like"/>
</dbReference>
<dbReference type="CDD" id="cd07035">
    <property type="entry name" value="TPP_PYR_POX_like"/>
    <property type="match status" value="1"/>
</dbReference>
<dbReference type="SUPFAM" id="SSF52467">
    <property type="entry name" value="DHS-like NAD/FAD-binding domain"/>
    <property type="match status" value="1"/>
</dbReference>
<comment type="similarity">
    <text evidence="2 10">Belongs to the TPP enzyme family.</text>
</comment>
<dbReference type="Proteomes" id="UP000053029">
    <property type="component" value="Unassembled WGS sequence"/>
</dbReference>
<dbReference type="InterPro" id="IPR011766">
    <property type="entry name" value="TPP_enzyme_TPP-bd"/>
</dbReference>
<keyword evidence="6" id="KW-0456">Lyase</keyword>
<feature type="domain" description="Thiamine pyrophosphate enzyme central" evidence="11">
    <location>
        <begin position="203"/>
        <end position="333"/>
    </location>
</feature>
<dbReference type="InterPro" id="IPR029061">
    <property type="entry name" value="THDP-binding"/>
</dbReference>
<keyword evidence="15" id="KW-1185">Reference proteome</keyword>
<name>A0A0D2GZ02_9EURO</name>
<dbReference type="FunFam" id="3.40.50.970:FF:000071">
    <property type="entry name" value="2-hydroxyphytanoyl-CoA lyase, putative"/>
    <property type="match status" value="1"/>
</dbReference>
<dbReference type="GO" id="GO:0001561">
    <property type="term" value="P:fatty acid alpha-oxidation"/>
    <property type="evidence" value="ECO:0007669"/>
    <property type="project" value="TreeGrafter"/>
</dbReference>
<evidence type="ECO:0000256" key="7">
    <source>
        <dbReference type="ARBA" id="ARBA00044451"/>
    </source>
</evidence>
<evidence type="ECO:0000256" key="1">
    <source>
        <dbReference type="ARBA" id="ARBA00001964"/>
    </source>
</evidence>
<dbReference type="PANTHER" id="PTHR43710">
    <property type="entry name" value="2-HYDROXYACYL-COA LYASE"/>
    <property type="match status" value="1"/>
</dbReference>
<dbReference type="OrthoDB" id="10006023at2759"/>
<evidence type="ECO:0000256" key="5">
    <source>
        <dbReference type="ARBA" id="ARBA00023052"/>
    </source>
</evidence>
<dbReference type="Gene3D" id="3.40.50.970">
    <property type="match status" value="2"/>
</dbReference>
<keyword evidence="5 10" id="KW-0786">Thiamine pyrophosphate</keyword>
<dbReference type="Pfam" id="PF02776">
    <property type="entry name" value="TPP_enzyme_N"/>
    <property type="match status" value="1"/>
</dbReference>
<dbReference type="PANTHER" id="PTHR43710:SF2">
    <property type="entry name" value="2-HYDROXYACYL-COA LYASE 1"/>
    <property type="match status" value="1"/>
</dbReference>
<comment type="catalytic activity">
    <reaction evidence="7">
        <text>a 2-hydroxy-3-methyl fatty acyl-CoA = a 2-methyl-branched fatty aldehyde + formyl-CoA</text>
        <dbReference type="Rhea" id="RHEA:25375"/>
        <dbReference type="ChEBI" id="CHEBI:49188"/>
        <dbReference type="ChEBI" id="CHEBI:57376"/>
        <dbReference type="ChEBI" id="CHEBI:58783"/>
        <dbReference type="EC" id="4.1.2.63"/>
    </reaction>
    <physiologicalReaction direction="left-to-right" evidence="7">
        <dbReference type="Rhea" id="RHEA:25376"/>
    </physiologicalReaction>
</comment>
<keyword evidence="4" id="KW-0460">Magnesium</keyword>
<dbReference type="InterPro" id="IPR012001">
    <property type="entry name" value="Thiamin_PyroP_enz_TPP-bd_dom"/>
</dbReference>
<dbReference type="Gene3D" id="3.40.50.1220">
    <property type="entry name" value="TPP-binding domain"/>
    <property type="match status" value="1"/>
</dbReference>
<protein>
    <recommendedName>
        <fullName evidence="9">2-hydroxyacyl-CoA lyase</fullName>
        <ecNumber evidence="9">4.1.2.63</ecNumber>
    </recommendedName>
</protein>
<dbReference type="EMBL" id="KN846970">
    <property type="protein sequence ID" value="KIW83840.1"/>
    <property type="molecule type" value="Genomic_DNA"/>
</dbReference>
<evidence type="ECO:0000256" key="9">
    <source>
        <dbReference type="ARBA" id="ARBA00044518"/>
    </source>
</evidence>
<dbReference type="CDD" id="cd02004">
    <property type="entry name" value="TPP_BZL_OCoD_HPCL"/>
    <property type="match status" value="1"/>
</dbReference>
<dbReference type="GO" id="GO:0000287">
    <property type="term" value="F:magnesium ion binding"/>
    <property type="evidence" value="ECO:0007669"/>
    <property type="project" value="InterPro"/>
</dbReference>
<evidence type="ECO:0000313" key="15">
    <source>
        <dbReference type="Proteomes" id="UP000053029"/>
    </source>
</evidence>
<feature type="domain" description="Thiamine pyrophosphate enzyme TPP-binding" evidence="12">
    <location>
        <begin position="424"/>
        <end position="597"/>
    </location>
</feature>
<evidence type="ECO:0000256" key="4">
    <source>
        <dbReference type="ARBA" id="ARBA00022842"/>
    </source>
</evidence>
<evidence type="ECO:0000259" key="13">
    <source>
        <dbReference type="Pfam" id="PF02776"/>
    </source>
</evidence>
<dbReference type="FunFam" id="3.40.50.1220:FF:000006">
    <property type="entry name" value="2-hydroxyacyl-CoA lyase 1"/>
    <property type="match status" value="1"/>
</dbReference>
<evidence type="ECO:0000256" key="10">
    <source>
        <dbReference type="RuleBase" id="RU362132"/>
    </source>
</evidence>